<dbReference type="InterPro" id="IPR006665">
    <property type="entry name" value="OmpA-like"/>
</dbReference>
<proteinExistence type="predicted"/>
<dbReference type="InterPro" id="IPR050330">
    <property type="entry name" value="Bact_OuterMem_StrucFunc"/>
</dbReference>
<dbReference type="Proteomes" id="UP001501758">
    <property type="component" value="Unassembled WGS sequence"/>
</dbReference>
<dbReference type="PANTHER" id="PTHR30329">
    <property type="entry name" value="STATOR ELEMENT OF FLAGELLAR MOTOR COMPLEX"/>
    <property type="match status" value="1"/>
</dbReference>
<evidence type="ECO:0000256" key="3">
    <source>
        <dbReference type="SAM" id="SignalP"/>
    </source>
</evidence>
<dbReference type="Pfam" id="PF00691">
    <property type="entry name" value="OmpA"/>
    <property type="match status" value="1"/>
</dbReference>
<dbReference type="SUPFAM" id="SSF103088">
    <property type="entry name" value="OmpA-like"/>
    <property type="match status" value="1"/>
</dbReference>
<evidence type="ECO:0000256" key="2">
    <source>
        <dbReference type="SAM" id="Coils"/>
    </source>
</evidence>
<feature type="coiled-coil region" evidence="2">
    <location>
        <begin position="23"/>
        <end position="78"/>
    </location>
</feature>
<dbReference type="InterPro" id="IPR036737">
    <property type="entry name" value="OmpA-like_sf"/>
</dbReference>
<accession>A0ABP3UKW5</accession>
<protein>
    <submittedName>
        <fullName evidence="5">OmpA family protein</fullName>
    </submittedName>
</protein>
<keyword evidence="6" id="KW-1185">Reference proteome</keyword>
<name>A0ABP3UKW5_9FLAO</name>
<reference evidence="6" key="1">
    <citation type="journal article" date="2019" name="Int. J. Syst. Evol. Microbiol.">
        <title>The Global Catalogue of Microorganisms (GCM) 10K type strain sequencing project: providing services to taxonomists for standard genome sequencing and annotation.</title>
        <authorList>
            <consortium name="The Broad Institute Genomics Platform"/>
            <consortium name="The Broad Institute Genome Sequencing Center for Infectious Disease"/>
            <person name="Wu L."/>
            <person name="Ma J."/>
        </authorList>
    </citation>
    <scope>NUCLEOTIDE SEQUENCE [LARGE SCALE GENOMIC DNA]</scope>
    <source>
        <strain evidence="6">JCM 15974</strain>
    </source>
</reference>
<evidence type="ECO:0000259" key="4">
    <source>
        <dbReference type="PROSITE" id="PS51123"/>
    </source>
</evidence>
<keyword evidence="1" id="KW-0472">Membrane</keyword>
<gene>
    <name evidence="5" type="ORF">GCM10009430_48940</name>
</gene>
<feature type="domain" description="OmpA-like" evidence="4">
    <location>
        <begin position="141"/>
        <end position="258"/>
    </location>
</feature>
<comment type="caution">
    <text evidence="5">The sequence shown here is derived from an EMBL/GenBank/DDBJ whole genome shotgun (WGS) entry which is preliminary data.</text>
</comment>
<sequence>MRKIILLASVLFLTNTVVQAQKKKDLLAEIDKLRQELRTKDGELVEARKNERVSQSKVKTMEAQVADLKETNATLLANMNSFTELSNKKASNLQTSQEIIKEKDRQLNVINDAITANDSINLAVFSKFKNAIGGDNLKISNGTIHIILPNTTLFGENDKNYVVDAKAKPTLEKIAATLNANPDLNIIVEGNSNALKLDGKKLIDNWDLSSRQAASVVRVLQTDYKVDPKRMEALGKSEYSTEGIETVTRIIIDPKFNNFYNLVKDNMKN</sequence>
<evidence type="ECO:0000256" key="1">
    <source>
        <dbReference type="PROSITE-ProRule" id="PRU00473"/>
    </source>
</evidence>
<feature type="signal peptide" evidence="3">
    <location>
        <begin position="1"/>
        <end position="20"/>
    </location>
</feature>
<evidence type="ECO:0000313" key="6">
    <source>
        <dbReference type="Proteomes" id="UP001501758"/>
    </source>
</evidence>
<feature type="chain" id="PRO_5047123921" evidence="3">
    <location>
        <begin position="21"/>
        <end position="269"/>
    </location>
</feature>
<dbReference type="EMBL" id="BAAAGE010000009">
    <property type="protein sequence ID" value="GAA0734107.1"/>
    <property type="molecule type" value="Genomic_DNA"/>
</dbReference>
<dbReference type="PANTHER" id="PTHR30329:SF21">
    <property type="entry name" value="LIPOPROTEIN YIAD-RELATED"/>
    <property type="match status" value="1"/>
</dbReference>
<dbReference type="Gene3D" id="3.30.1330.60">
    <property type="entry name" value="OmpA-like domain"/>
    <property type="match status" value="1"/>
</dbReference>
<organism evidence="5 6">
    <name type="scientific">Aquimarina litoralis</name>
    <dbReference type="NCBI Taxonomy" id="584605"/>
    <lineage>
        <taxon>Bacteria</taxon>
        <taxon>Pseudomonadati</taxon>
        <taxon>Bacteroidota</taxon>
        <taxon>Flavobacteriia</taxon>
        <taxon>Flavobacteriales</taxon>
        <taxon>Flavobacteriaceae</taxon>
        <taxon>Aquimarina</taxon>
    </lineage>
</organism>
<evidence type="ECO:0000313" key="5">
    <source>
        <dbReference type="EMBL" id="GAA0734107.1"/>
    </source>
</evidence>
<dbReference type="PROSITE" id="PS51123">
    <property type="entry name" value="OMPA_2"/>
    <property type="match status" value="1"/>
</dbReference>
<keyword evidence="2" id="KW-0175">Coiled coil</keyword>
<keyword evidence="3" id="KW-0732">Signal</keyword>
<dbReference type="RefSeq" id="WP_343914883.1">
    <property type="nucleotide sequence ID" value="NZ_BAAAGE010000009.1"/>
</dbReference>